<proteinExistence type="inferred from homology"/>
<keyword evidence="2 7" id="KW-0547">Nucleotide-binding</keyword>
<dbReference type="GO" id="GO:0005524">
    <property type="term" value="F:ATP binding"/>
    <property type="evidence" value="ECO:0007669"/>
    <property type="project" value="UniProtKB-UniRule"/>
</dbReference>
<dbReference type="InterPro" id="IPR055173">
    <property type="entry name" value="NrdR-like_N"/>
</dbReference>
<dbReference type="GO" id="GO:0045892">
    <property type="term" value="P:negative regulation of DNA-templated transcription"/>
    <property type="evidence" value="ECO:0007669"/>
    <property type="project" value="UniProtKB-UniRule"/>
</dbReference>
<sequence>MQCPRCKHKNSKVLESRTTQEDHAIRRRRECLSCHFRFSTYEQVEILDLSVIKRDGRREPYYFEKLYNGIVKAFEKRPDTEKDIRRFAESIERDIHKKAKGGEVKSSEIGAIVIKRLKRKDPVAYLRFASVYLQFQDIKDFEEAINVFPNYKIQNKKTINN</sequence>
<dbReference type="EMBL" id="MFES01000025">
    <property type="protein sequence ID" value="OGE85556.1"/>
    <property type="molecule type" value="Genomic_DNA"/>
</dbReference>
<dbReference type="PROSITE" id="PS51161">
    <property type="entry name" value="ATP_CONE"/>
    <property type="match status" value="1"/>
</dbReference>
<protein>
    <recommendedName>
        <fullName evidence="7">Transcriptional repressor NrdR</fullName>
    </recommendedName>
</protein>
<evidence type="ECO:0000256" key="1">
    <source>
        <dbReference type="ARBA" id="ARBA00022491"/>
    </source>
</evidence>
<feature type="zinc finger region" evidence="7">
    <location>
        <begin position="3"/>
        <end position="34"/>
    </location>
</feature>
<evidence type="ECO:0000313" key="11">
    <source>
        <dbReference type="Proteomes" id="UP000176786"/>
    </source>
</evidence>
<evidence type="ECO:0000313" key="10">
    <source>
        <dbReference type="EMBL" id="OGE85556.1"/>
    </source>
</evidence>
<dbReference type="InterPro" id="IPR003796">
    <property type="entry name" value="RNR_NrdR-like"/>
</dbReference>
<keyword evidence="4 7" id="KW-0805">Transcription regulation</keyword>
<evidence type="ECO:0000256" key="8">
    <source>
        <dbReference type="SAM" id="MobiDB-lite"/>
    </source>
</evidence>
<evidence type="ECO:0000256" key="3">
    <source>
        <dbReference type="ARBA" id="ARBA00022840"/>
    </source>
</evidence>
<evidence type="ECO:0000256" key="5">
    <source>
        <dbReference type="ARBA" id="ARBA00023125"/>
    </source>
</evidence>
<keyword evidence="7" id="KW-0863">Zinc-finger</keyword>
<dbReference type="STRING" id="1817832.A3J48_04500"/>
<evidence type="ECO:0000256" key="2">
    <source>
        <dbReference type="ARBA" id="ARBA00022741"/>
    </source>
</evidence>
<dbReference type="PANTHER" id="PTHR30455:SF2">
    <property type="entry name" value="TRANSCRIPTIONAL REPRESSOR NRDR"/>
    <property type="match status" value="1"/>
</dbReference>
<comment type="cofactor">
    <cofactor evidence="7">
        <name>Zn(2+)</name>
        <dbReference type="ChEBI" id="CHEBI:29105"/>
    </cofactor>
    <text evidence="7">Binds 1 zinc ion.</text>
</comment>
<keyword evidence="3 7" id="KW-0067">ATP-binding</keyword>
<comment type="similarity">
    <text evidence="7">Belongs to the NrdR family.</text>
</comment>
<dbReference type="Pfam" id="PF03477">
    <property type="entry name" value="ATP-cone"/>
    <property type="match status" value="1"/>
</dbReference>
<keyword evidence="7" id="KW-0862">Zinc</keyword>
<feature type="region of interest" description="Disordered" evidence="8">
    <location>
        <begin position="1"/>
        <end position="20"/>
    </location>
</feature>
<keyword evidence="7" id="KW-0479">Metal-binding</keyword>
<evidence type="ECO:0000256" key="6">
    <source>
        <dbReference type="ARBA" id="ARBA00023163"/>
    </source>
</evidence>
<dbReference type="AlphaFoldDB" id="A0A1F5P6M3"/>
<dbReference type="Proteomes" id="UP000176786">
    <property type="component" value="Unassembled WGS sequence"/>
</dbReference>
<keyword evidence="5 7" id="KW-0238">DNA-binding</keyword>
<dbReference type="HAMAP" id="MF_00440">
    <property type="entry name" value="NrdR"/>
    <property type="match status" value="1"/>
</dbReference>
<name>A0A1F5P6M3_9BACT</name>
<keyword evidence="6 7" id="KW-0804">Transcription</keyword>
<organism evidence="10 11">
    <name type="scientific">Candidatus Doudnabacteria bacterium RIFCSPHIGHO2_02_FULL_46_11</name>
    <dbReference type="NCBI Taxonomy" id="1817832"/>
    <lineage>
        <taxon>Bacteria</taxon>
        <taxon>Candidatus Doudnaibacteriota</taxon>
    </lineage>
</organism>
<comment type="function">
    <text evidence="7">Negatively regulates transcription of bacterial ribonucleotide reductase nrd genes and operons by binding to NrdR-boxes.</text>
</comment>
<dbReference type="SUPFAM" id="SSF57783">
    <property type="entry name" value="Zinc beta-ribbon"/>
    <property type="match status" value="1"/>
</dbReference>
<feature type="domain" description="ATP-cone" evidence="9">
    <location>
        <begin position="49"/>
        <end position="140"/>
    </location>
</feature>
<dbReference type="NCBIfam" id="TIGR00244">
    <property type="entry name" value="transcriptional regulator NrdR"/>
    <property type="match status" value="1"/>
</dbReference>
<evidence type="ECO:0000259" key="9">
    <source>
        <dbReference type="PROSITE" id="PS51161"/>
    </source>
</evidence>
<gene>
    <name evidence="7" type="primary">nrdR</name>
    <name evidence="10" type="ORF">A3J48_04500</name>
</gene>
<dbReference type="GO" id="GO:0003677">
    <property type="term" value="F:DNA binding"/>
    <property type="evidence" value="ECO:0007669"/>
    <property type="project" value="UniProtKB-KW"/>
</dbReference>
<comment type="caution">
    <text evidence="10">The sequence shown here is derived from an EMBL/GenBank/DDBJ whole genome shotgun (WGS) entry which is preliminary data.</text>
</comment>
<reference evidence="10 11" key="1">
    <citation type="journal article" date="2016" name="Nat. Commun.">
        <title>Thousands of microbial genomes shed light on interconnected biogeochemical processes in an aquifer system.</title>
        <authorList>
            <person name="Anantharaman K."/>
            <person name="Brown C.T."/>
            <person name="Hug L.A."/>
            <person name="Sharon I."/>
            <person name="Castelle C.J."/>
            <person name="Probst A.J."/>
            <person name="Thomas B.C."/>
            <person name="Singh A."/>
            <person name="Wilkins M.J."/>
            <person name="Karaoz U."/>
            <person name="Brodie E.L."/>
            <person name="Williams K.H."/>
            <person name="Hubbard S.S."/>
            <person name="Banfield J.F."/>
        </authorList>
    </citation>
    <scope>NUCLEOTIDE SEQUENCE [LARGE SCALE GENOMIC DNA]</scope>
</reference>
<evidence type="ECO:0000256" key="7">
    <source>
        <dbReference type="HAMAP-Rule" id="MF_00440"/>
    </source>
</evidence>
<dbReference type="InterPro" id="IPR005144">
    <property type="entry name" value="ATP-cone_dom"/>
</dbReference>
<dbReference type="Pfam" id="PF22811">
    <property type="entry name" value="Zn_ribbon_NrdR"/>
    <property type="match status" value="1"/>
</dbReference>
<dbReference type="GO" id="GO:0008270">
    <property type="term" value="F:zinc ion binding"/>
    <property type="evidence" value="ECO:0007669"/>
    <property type="project" value="UniProtKB-UniRule"/>
</dbReference>
<accession>A0A1F5P6M3</accession>
<keyword evidence="1 7" id="KW-0678">Repressor</keyword>
<feature type="compositionally biased region" description="Basic residues" evidence="8">
    <location>
        <begin position="1"/>
        <end position="11"/>
    </location>
</feature>
<evidence type="ECO:0000256" key="4">
    <source>
        <dbReference type="ARBA" id="ARBA00023015"/>
    </source>
</evidence>
<dbReference type="PANTHER" id="PTHR30455">
    <property type="entry name" value="TRANSCRIPTIONAL REPRESSOR NRDR"/>
    <property type="match status" value="1"/>
</dbReference>